<evidence type="ECO:0000256" key="1">
    <source>
        <dbReference type="ARBA" id="ARBA00022737"/>
    </source>
</evidence>
<dbReference type="Proteomes" id="UP000095651">
    <property type="component" value="Unassembled WGS sequence"/>
</dbReference>
<keyword evidence="1" id="KW-0677">Repeat</keyword>
<keyword evidence="4" id="KW-0732">Signal</keyword>
<name>A0A173X057_9FIRM</name>
<feature type="signal peptide" evidence="4">
    <location>
        <begin position="1"/>
        <end position="25"/>
    </location>
</feature>
<evidence type="ECO:0000256" key="3">
    <source>
        <dbReference type="SAM" id="MobiDB-lite"/>
    </source>
</evidence>
<gene>
    <name evidence="5" type="primary">lytA_2</name>
    <name evidence="5" type="ORF">ERS852407_00227</name>
</gene>
<dbReference type="PROSITE" id="PS51170">
    <property type="entry name" value="CW"/>
    <property type="match status" value="2"/>
</dbReference>
<dbReference type="GO" id="GO:0008745">
    <property type="term" value="F:N-acetylmuramoyl-L-alanine amidase activity"/>
    <property type="evidence" value="ECO:0007669"/>
    <property type="project" value="UniProtKB-EC"/>
</dbReference>
<evidence type="ECO:0000313" key="6">
    <source>
        <dbReference type="Proteomes" id="UP000095651"/>
    </source>
</evidence>
<organism evidence="5 6">
    <name type="scientific">Hungatella hathewayi</name>
    <dbReference type="NCBI Taxonomy" id="154046"/>
    <lineage>
        <taxon>Bacteria</taxon>
        <taxon>Bacillati</taxon>
        <taxon>Bacillota</taxon>
        <taxon>Clostridia</taxon>
        <taxon>Lachnospirales</taxon>
        <taxon>Lachnospiraceae</taxon>
        <taxon>Hungatella</taxon>
    </lineage>
</organism>
<evidence type="ECO:0000256" key="2">
    <source>
        <dbReference type="PROSITE-ProRule" id="PRU00591"/>
    </source>
</evidence>
<accession>A0A173X057</accession>
<dbReference type="EC" id="3.5.1.28" evidence="5"/>
<proteinExistence type="predicted"/>
<dbReference type="Pfam" id="PF19127">
    <property type="entry name" value="Choline_bind_3"/>
    <property type="match status" value="1"/>
</dbReference>
<dbReference type="RefSeq" id="WP_055652670.1">
    <property type="nucleotide sequence ID" value="NZ_CABIXC010000001.1"/>
</dbReference>
<feature type="repeat" description="Cell wall-binding" evidence="2">
    <location>
        <begin position="302"/>
        <end position="321"/>
    </location>
</feature>
<keyword evidence="5" id="KW-0378">Hydrolase</keyword>
<dbReference type="AlphaFoldDB" id="A0A173X057"/>
<sequence length="341" mass="37248">MRIVQRVTAFFLAAVLMTSPFTAMAATSTKISGVSLRIASDIEVGSSGADVSVSTISSKYYVEEVEIKNEPSDEWEDGDKPKIKVTLEAADDYYFASGFSKGDVNLTGNDGTVTSVSRTSSTLVVSITLEALEGESEYDLNVDGLDWDAEDGIAYWNENEEAKKYEIRLYRGSTAVTSVITTTRTSYHFGSYITKGGYYTFQVRGVYNSSNKGSWKESESWYVTSAEAAEISSNSSSDDNSDGSSSGSSSGASGPGATAGSGAWLKDDIGWWYCNADRSYTVSNWQYIDNVWYYFNETGYMVTGWVQWNAKWYYCSDSGAMLANTTTPDGYYVGSDGAWIS</sequence>
<feature type="region of interest" description="Disordered" evidence="3">
    <location>
        <begin position="232"/>
        <end position="256"/>
    </location>
</feature>
<feature type="compositionally biased region" description="Low complexity" evidence="3">
    <location>
        <begin position="232"/>
        <end position="252"/>
    </location>
</feature>
<dbReference type="EMBL" id="CYZE01000001">
    <property type="protein sequence ID" value="CUN45113.1"/>
    <property type="molecule type" value="Genomic_DNA"/>
</dbReference>
<dbReference type="Gene3D" id="2.10.270.10">
    <property type="entry name" value="Cholin Binding"/>
    <property type="match status" value="1"/>
</dbReference>
<evidence type="ECO:0000313" key="5">
    <source>
        <dbReference type="EMBL" id="CUN45113.1"/>
    </source>
</evidence>
<feature type="repeat" description="Cell wall-binding" evidence="2">
    <location>
        <begin position="282"/>
        <end position="301"/>
    </location>
</feature>
<evidence type="ECO:0000256" key="4">
    <source>
        <dbReference type="SAM" id="SignalP"/>
    </source>
</evidence>
<reference evidence="5 6" key="1">
    <citation type="submission" date="2015-09" db="EMBL/GenBank/DDBJ databases">
        <authorList>
            <consortium name="Pathogen Informatics"/>
        </authorList>
    </citation>
    <scope>NUCLEOTIDE SEQUENCE [LARGE SCALE GENOMIC DNA]</scope>
    <source>
        <strain evidence="5 6">2789STDY5608850</strain>
    </source>
</reference>
<dbReference type="SUPFAM" id="SSF69360">
    <property type="entry name" value="Cell wall binding repeat"/>
    <property type="match status" value="1"/>
</dbReference>
<feature type="chain" id="PRO_5008015064" evidence="4">
    <location>
        <begin position="26"/>
        <end position="341"/>
    </location>
</feature>
<protein>
    <submittedName>
        <fullName evidence="5">Putative cell wall binding repeat</fullName>
        <ecNumber evidence="5">3.5.1.28</ecNumber>
    </submittedName>
</protein>
<dbReference type="InterPro" id="IPR018337">
    <property type="entry name" value="Cell_wall/Cho-bd_repeat"/>
</dbReference>